<dbReference type="EMBL" id="CAEZYW010000100">
    <property type="protein sequence ID" value="CAB4740938.1"/>
    <property type="molecule type" value="Genomic_DNA"/>
</dbReference>
<sequence length="40" mass="4698">MADYVHQLEEARDTVDLPEASGEAIAREFERYLKRRTDDT</sequence>
<proteinExistence type="predicted"/>
<organism evidence="1">
    <name type="scientific">freshwater metagenome</name>
    <dbReference type="NCBI Taxonomy" id="449393"/>
    <lineage>
        <taxon>unclassified sequences</taxon>
        <taxon>metagenomes</taxon>
        <taxon>ecological metagenomes</taxon>
    </lineage>
</organism>
<protein>
    <submittedName>
        <fullName evidence="1">Unannotated protein</fullName>
    </submittedName>
</protein>
<reference evidence="1" key="1">
    <citation type="submission" date="2020-05" db="EMBL/GenBank/DDBJ databases">
        <authorList>
            <person name="Chiriac C."/>
            <person name="Salcher M."/>
            <person name="Ghai R."/>
            <person name="Kavagutti S V."/>
        </authorList>
    </citation>
    <scope>NUCLEOTIDE SEQUENCE</scope>
</reference>
<gene>
    <name evidence="1" type="ORF">UFOPK2786_00770</name>
</gene>
<accession>A0A6J6T1T6</accession>
<name>A0A6J6T1T6_9ZZZZ</name>
<evidence type="ECO:0000313" key="1">
    <source>
        <dbReference type="EMBL" id="CAB4740938.1"/>
    </source>
</evidence>
<dbReference type="AlphaFoldDB" id="A0A6J6T1T6"/>